<dbReference type="RefSeq" id="WP_239584406.1">
    <property type="nucleotide sequence ID" value="NZ_JAFBDR010000019.1"/>
</dbReference>
<evidence type="ECO:0000256" key="4">
    <source>
        <dbReference type="ARBA" id="ARBA00023002"/>
    </source>
</evidence>
<dbReference type="InterPro" id="IPR036188">
    <property type="entry name" value="FAD/NAD-bd_sf"/>
</dbReference>
<evidence type="ECO:0000259" key="5">
    <source>
        <dbReference type="Pfam" id="PF07992"/>
    </source>
</evidence>
<keyword evidence="4" id="KW-0560">Oxidoreductase</keyword>
<gene>
    <name evidence="6" type="ORF">JOC48_003107</name>
</gene>
<dbReference type="PRINTS" id="PR00368">
    <property type="entry name" value="FADPNR"/>
</dbReference>
<dbReference type="Pfam" id="PF07992">
    <property type="entry name" value="Pyr_redox_2"/>
    <property type="match status" value="1"/>
</dbReference>
<evidence type="ECO:0000256" key="3">
    <source>
        <dbReference type="ARBA" id="ARBA00022630"/>
    </source>
</evidence>
<dbReference type="InterPro" id="IPR050097">
    <property type="entry name" value="Ferredoxin-NADP_redctase_2"/>
</dbReference>
<sequence>MINTKNITKKEMGELTIRYECAIIGGGIAGLQAAIQLGRYRHDVIVIDSRVSGRSNLCRCYHNVLGWPNGVSGQKLRDIGTEQAKELGVYFLDATVKRVNKNKDVFDIETESGNSYQAQRILFATGVKDRIPSFSNLIPCLGKSVYICPDCDGYEILNKKAIILGSGTPGANMALTLTNWSKDLIYVNHEQEPLEENKLEALNKQGITYYDKRIMQVFAQDGEFKGVELEGGKEIHANHGFVAFGGNEVKSELAEQLGVELHKNKHILVNPRTQMTSVENVWAAGDVVVHSEQMTIAMGDGMQAAIWIHKTLN</sequence>
<dbReference type="InterPro" id="IPR023753">
    <property type="entry name" value="FAD/NAD-binding_dom"/>
</dbReference>
<keyword evidence="3" id="KW-0285">Flavoprotein</keyword>
<comment type="caution">
    <text evidence="6">The sequence shown here is derived from an EMBL/GenBank/DDBJ whole genome shotgun (WGS) entry which is preliminary data.</text>
</comment>
<dbReference type="PRINTS" id="PR00469">
    <property type="entry name" value="PNDRDTASEII"/>
</dbReference>
<evidence type="ECO:0000256" key="1">
    <source>
        <dbReference type="ARBA" id="ARBA00001974"/>
    </source>
</evidence>
<proteinExistence type="predicted"/>
<reference evidence="6 7" key="1">
    <citation type="submission" date="2021-01" db="EMBL/GenBank/DDBJ databases">
        <title>Genomic Encyclopedia of Type Strains, Phase IV (KMG-IV): sequencing the most valuable type-strain genomes for metagenomic binning, comparative biology and taxonomic classification.</title>
        <authorList>
            <person name="Goeker M."/>
        </authorList>
    </citation>
    <scope>NUCLEOTIDE SEQUENCE [LARGE SCALE GENOMIC DNA]</scope>
    <source>
        <strain evidence="6 7">DSM 23711</strain>
    </source>
</reference>
<dbReference type="SUPFAM" id="SSF51905">
    <property type="entry name" value="FAD/NAD(P)-binding domain"/>
    <property type="match status" value="1"/>
</dbReference>
<organism evidence="6 7">
    <name type="scientific">Aquibacillus albus</name>
    <dbReference type="NCBI Taxonomy" id="1168171"/>
    <lineage>
        <taxon>Bacteria</taxon>
        <taxon>Bacillati</taxon>
        <taxon>Bacillota</taxon>
        <taxon>Bacilli</taxon>
        <taxon>Bacillales</taxon>
        <taxon>Bacillaceae</taxon>
        <taxon>Aquibacillus</taxon>
    </lineage>
</organism>
<protein>
    <submittedName>
        <fullName evidence="6">Thioredoxin reductase</fullName>
    </submittedName>
</protein>
<evidence type="ECO:0000313" key="7">
    <source>
        <dbReference type="Proteomes" id="UP001296943"/>
    </source>
</evidence>
<keyword evidence="7" id="KW-1185">Reference proteome</keyword>
<name>A0ABS2N360_9BACI</name>
<dbReference type="Gene3D" id="3.50.50.60">
    <property type="entry name" value="FAD/NAD(P)-binding domain"/>
    <property type="match status" value="2"/>
</dbReference>
<accession>A0ABS2N360</accession>
<dbReference type="PANTHER" id="PTHR48105">
    <property type="entry name" value="THIOREDOXIN REDUCTASE 1-RELATED-RELATED"/>
    <property type="match status" value="1"/>
</dbReference>
<dbReference type="EMBL" id="JAFBDR010000019">
    <property type="protein sequence ID" value="MBM7572576.1"/>
    <property type="molecule type" value="Genomic_DNA"/>
</dbReference>
<evidence type="ECO:0000313" key="6">
    <source>
        <dbReference type="EMBL" id="MBM7572576.1"/>
    </source>
</evidence>
<comment type="cofactor">
    <cofactor evidence="1">
        <name>FAD</name>
        <dbReference type="ChEBI" id="CHEBI:57692"/>
    </cofactor>
</comment>
<feature type="domain" description="FAD/NAD(P)-binding" evidence="5">
    <location>
        <begin position="20"/>
        <end position="301"/>
    </location>
</feature>
<dbReference type="Proteomes" id="UP001296943">
    <property type="component" value="Unassembled WGS sequence"/>
</dbReference>
<evidence type="ECO:0000256" key="2">
    <source>
        <dbReference type="ARBA" id="ARBA00011738"/>
    </source>
</evidence>
<comment type="subunit">
    <text evidence="2">Homodimer.</text>
</comment>